<dbReference type="PANTHER" id="PTHR42872">
    <property type="entry name" value="PROTEIN-GLUTAMATE METHYLESTERASE/PROTEIN-GLUTAMINE GLUTAMINASE"/>
    <property type="match status" value="1"/>
</dbReference>
<feature type="modified residue" description="4-aspartylphosphate" evidence="4 6">
    <location>
        <position position="57"/>
    </location>
</feature>
<dbReference type="GO" id="GO:0050568">
    <property type="term" value="F:protein-glutamine glutaminase activity"/>
    <property type="evidence" value="ECO:0007669"/>
    <property type="project" value="UniProtKB-UniRule"/>
</dbReference>
<dbReference type="RefSeq" id="WP_132279502.1">
    <property type="nucleotide sequence ID" value="NZ_SMGQ01000011.1"/>
</dbReference>
<dbReference type="InterPro" id="IPR001789">
    <property type="entry name" value="Sig_transdc_resp-reg_receiver"/>
</dbReference>
<keyword evidence="10" id="KW-1185">Reference proteome</keyword>
<dbReference type="EC" id="3.5.1.44" evidence="4"/>
<organism evidence="9 10">
    <name type="scientific">Natranaerovirga hydrolytica</name>
    <dbReference type="NCBI Taxonomy" id="680378"/>
    <lineage>
        <taxon>Bacteria</taxon>
        <taxon>Bacillati</taxon>
        <taxon>Bacillota</taxon>
        <taxon>Clostridia</taxon>
        <taxon>Lachnospirales</taxon>
        <taxon>Natranaerovirgaceae</taxon>
        <taxon>Natranaerovirga</taxon>
    </lineage>
</organism>
<dbReference type="PROSITE" id="PS50110">
    <property type="entry name" value="RESPONSE_REGULATORY"/>
    <property type="match status" value="1"/>
</dbReference>
<dbReference type="Pfam" id="PF00072">
    <property type="entry name" value="Response_reg"/>
    <property type="match status" value="1"/>
</dbReference>
<name>A0A4R1N5M4_9FIRM</name>
<evidence type="ECO:0000259" key="7">
    <source>
        <dbReference type="PROSITE" id="PS50110"/>
    </source>
</evidence>
<feature type="active site" evidence="4 5">
    <location>
        <position position="291"/>
    </location>
</feature>
<dbReference type="EMBL" id="SMGQ01000011">
    <property type="protein sequence ID" value="TCK97913.1"/>
    <property type="molecule type" value="Genomic_DNA"/>
</dbReference>
<dbReference type="Proteomes" id="UP000294545">
    <property type="component" value="Unassembled WGS sequence"/>
</dbReference>
<dbReference type="AlphaFoldDB" id="A0A4R1N5M4"/>
<dbReference type="SMART" id="SM00448">
    <property type="entry name" value="REC"/>
    <property type="match status" value="1"/>
</dbReference>
<dbReference type="NCBIfam" id="NF001965">
    <property type="entry name" value="PRK00742.1"/>
    <property type="match status" value="1"/>
</dbReference>
<reference evidence="9 10" key="1">
    <citation type="submission" date="2019-03" db="EMBL/GenBank/DDBJ databases">
        <title>Genomic Encyclopedia of Type Strains, Phase IV (KMG-IV): sequencing the most valuable type-strain genomes for metagenomic binning, comparative biology and taxonomic classification.</title>
        <authorList>
            <person name="Goeker M."/>
        </authorList>
    </citation>
    <scope>NUCLEOTIDE SEQUENCE [LARGE SCALE GENOMIC DNA]</scope>
    <source>
        <strain evidence="9 10">DSM 24176</strain>
    </source>
</reference>
<protein>
    <recommendedName>
        <fullName evidence="4">Protein-glutamate methylesterase/protein-glutamine glutaminase</fullName>
        <ecNumber evidence="4">3.1.1.61</ecNumber>
        <ecNumber evidence="4">3.5.1.44</ecNumber>
    </recommendedName>
</protein>
<dbReference type="Pfam" id="PF01339">
    <property type="entry name" value="CheB_methylest"/>
    <property type="match status" value="1"/>
</dbReference>
<dbReference type="EC" id="3.1.1.61" evidence="4"/>
<dbReference type="GO" id="GO:0005737">
    <property type="term" value="C:cytoplasm"/>
    <property type="evidence" value="ECO:0007669"/>
    <property type="project" value="UniProtKB-SubCell"/>
</dbReference>
<dbReference type="HAMAP" id="MF_00099">
    <property type="entry name" value="CheB_chemtxs"/>
    <property type="match status" value="1"/>
</dbReference>
<evidence type="ECO:0000256" key="1">
    <source>
        <dbReference type="ARBA" id="ARBA00022801"/>
    </source>
</evidence>
<comment type="PTM">
    <text evidence="4">Phosphorylated by CheA. Phosphorylation of the N-terminal regulatory domain activates the methylesterase activity.</text>
</comment>
<gene>
    <name evidence="4" type="primary">cheB</name>
    <name evidence="9" type="ORF">EDC19_0315</name>
</gene>
<dbReference type="GO" id="GO:0006935">
    <property type="term" value="P:chemotaxis"/>
    <property type="evidence" value="ECO:0007669"/>
    <property type="project" value="UniProtKB-UniRule"/>
</dbReference>
<dbReference type="OrthoDB" id="9793421at2"/>
<evidence type="ECO:0000256" key="4">
    <source>
        <dbReference type="HAMAP-Rule" id="MF_00099"/>
    </source>
</evidence>
<dbReference type="GO" id="GO:0008984">
    <property type="term" value="F:protein-glutamate methylesterase activity"/>
    <property type="evidence" value="ECO:0007669"/>
    <property type="project" value="UniProtKB-UniRule"/>
</dbReference>
<feature type="domain" description="CheB-type methylesterase" evidence="8">
    <location>
        <begin position="154"/>
        <end position="350"/>
    </location>
</feature>
<feature type="active site" evidence="4 5">
    <location>
        <position position="168"/>
    </location>
</feature>
<dbReference type="PROSITE" id="PS50122">
    <property type="entry name" value="CHEB"/>
    <property type="match status" value="1"/>
</dbReference>
<feature type="active site" evidence="4 5">
    <location>
        <position position="195"/>
    </location>
</feature>
<comment type="similarity">
    <text evidence="4">Belongs to the CheB family.</text>
</comment>
<comment type="caution">
    <text evidence="9">The sequence shown here is derived from an EMBL/GenBank/DDBJ whole genome shotgun (WGS) entry which is preliminary data.</text>
</comment>
<evidence type="ECO:0000313" key="9">
    <source>
        <dbReference type="EMBL" id="TCK97913.1"/>
    </source>
</evidence>
<feature type="domain" description="Response regulatory" evidence="7">
    <location>
        <begin position="6"/>
        <end position="123"/>
    </location>
</feature>
<comment type="function">
    <text evidence="4">Involved in chemotaxis. Part of a chemotaxis signal transduction system that modulates chemotaxis in response to various stimuli. Catalyzes the demethylation of specific methylglutamate residues introduced into the chemoreceptors (methyl-accepting chemotaxis proteins or MCP) by CheR. Also mediates the irreversible deamidation of specific glutamine residues to glutamic acid.</text>
</comment>
<dbReference type="GO" id="GO:0000156">
    <property type="term" value="F:phosphorelay response regulator activity"/>
    <property type="evidence" value="ECO:0007669"/>
    <property type="project" value="InterPro"/>
</dbReference>
<comment type="function">
    <text evidence="2">May play the central regulatory role in sporulation. It may be an element of the effector pathway responsible for the activation of sporulation genes in response to nutritional stress. Spo0A may act in concert with spo0H (a sigma factor) to control the expression of some genes that are critical to the sporulation process.</text>
</comment>
<dbReference type="PIRSF" id="PIRSF000876">
    <property type="entry name" value="RR_chemtxs_CheB"/>
    <property type="match status" value="1"/>
</dbReference>
<keyword evidence="1 4" id="KW-0378">Hydrolase</keyword>
<dbReference type="CDD" id="cd16432">
    <property type="entry name" value="CheB_Rec"/>
    <property type="match status" value="1"/>
</dbReference>
<dbReference type="CDD" id="cd17541">
    <property type="entry name" value="REC_CheB-like"/>
    <property type="match status" value="1"/>
</dbReference>
<dbReference type="PANTHER" id="PTHR42872:SF3">
    <property type="entry name" value="PROTEIN-GLUTAMATE METHYLESTERASE_PROTEIN-GLUTAMINE GLUTAMINASE 1"/>
    <property type="match status" value="1"/>
</dbReference>
<keyword evidence="4 6" id="KW-0597">Phosphoprotein</keyword>
<dbReference type="InterPro" id="IPR000673">
    <property type="entry name" value="Sig_transdc_resp-reg_Me-estase"/>
</dbReference>
<dbReference type="SUPFAM" id="SSF52172">
    <property type="entry name" value="CheY-like"/>
    <property type="match status" value="1"/>
</dbReference>
<proteinExistence type="inferred from homology"/>
<dbReference type="InterPro" id="IPR008248">
    <property type="entry name" value="CheB-like"/>
</dbReference>
<dbReference type="InterPro" id="IPR035909">
    <property type="entry name" value="CheB_C"/>
</dbReference>
<keyword evidence="4" id="KW-0963">Cytoplasm</keyword>
<sequence length="350" mass="39070">MRHKKKIVIIDDSAFMRRVFSDIIKSDQRFDVVATANNGLKGLEIIEEYKPDAIILDINMPIMDGLDVLEALQKKPFIPTIVASSIAEKGGYETIKALELGAFDFIRKPENIFHVKNTDFITIFIEKLLLALECNNCPRIIMTSEIKKTKTMNPNNTRDNKIIAIGCSTGGPKALHDIIPYLPKNLNSSIVIVQHMPKGFTKSLANRLNDLSALTVKEAEHGEILESGTVYIAKGGHHMFIRKKNDKHIIELNQEPLRMSHRPSVNNMLDSLIHTSYDEIIGVILTGMGNDGTEGMFNLKENKNTYVIAQNEATCVVYGMPKSIVTNKLADTILPIQDITKTLMTKVGVL</sequence>
<keyword evidence="4 5" id="KW-0145">Chemotaxis</keyword>
<comment type="domain">
    <text evidence="4">Contains a C-terminal catalytic domain, and an N-terminal region which modulates catalytic activity.</text>
</comment>
<evidence type="ECO:0000256" key="3">
    <source>
        <dbReference type="ARBA" id="ARBA00048267"/>
    </source>
</evidence>
<evidence type="ECO:0000313" key="10">
    <source>
        <dbReference type="Proteomes" id="UP000294545"/>
    </source>
</evidence>
<dbReference type="Gene3D" id="3.40.50.180">
    <property type="entry name" value="Methylesterase CheB, C-terminal domain"/>
    <property type="match status" value="1"/>
</dbReference>
<evidence type="ECO:0000256" key="6">
    <source>
        <dbReference type="PROSITE-ProRule" id="PRU00169"/>
    </source>
</evidence>
<evidence type="ECO:0000256" key="5">
    <source>
        <dbReference type="PROSITE-ProRule" id="PRU00050"/>
    </source>
</evidence>
<evidence type="ECO:0000259" key="8">
    <source>
        <dbReference type="PROSITE" id="PS50122"/>
    </source>
</evidence>
<dbReference type="SUPFAM" id="SSF52738">
    <property type="entry name" value="Methylesterase CheB, C-terminal domain"/>
    <property type="match status" value="1"/>
</dbReference>
<dbReference type="InterPro" id="IPR011006">
    <property type="entry name" value="CheY-like_superfamily"/>
</dbReference>
<evidence type="ECO:0000256" key="2">
    <source>
        <dbReference type="ARBA" id="ARBA00024867"/>
    </source>
</evidence>
<dbReference type="Gene3D" id="3.40.50.2300">
    <property type="match status" value="1"/>
</dbReference>
<comment type="catalytic activity">
    <reaction evidence="4">
        <text>L-glutaminyl-[protein] + H2O = L-glutamyl-[protein] + NH4(+)</text>
        <dbReference type="Rhea" id="RHEA:16441"/>
        <dbReference type="Rhea" id="RHEA-COMP:10207"/>
        <dbReference type="Rhea" id="RHEA-COMP:10208"/>
        <dbReference type="ChEBI" id="CHEBI:15377"/>
        <dbReference type="ChEBI" id="CHEBI:28938"/>
        <dbReference type="ChEBI" id="CHEBI:29973"/>
        <dbReference type="ChEBI" id="CHEBI:30011"/>
        <dbReference type="EC" id="3.5.1.44"/>
    </reaction>
</comment>
<comment type="subcellular location">
    <subcellularLocation>
        <location evidence="4">Cytoplasm</location>
    </subcellularLocation>
</comment>
<accession>A0A4R1N5M4</accession>
<comment type="catalytic activity">
    <reaction evidence="3 4">
        <text>[protein]-L-glutamate 5-O-methyl ester + H2O = L-glutamyl-[protein] + methanol + H(+)</text>
        <dbReference type="Rhea" id="RHEA:23236"/>
        <dbReference type="Rhea" id="RHEA-COMP:10208"/>
        <dbReference type="Rhea" id="RHEA-COMP:10311"/>
        <dbReference type="ChEBI" id="CHEBI:15377"/>
        <dbReference type="ChEBI" id="CHEBI:15378"/>
        <dbReference type="ChEBI" id="CHEBI:17790"/>
        <dbReference type="ChEBI" id="CHEBI:29973"/>
        <dbReference type="ChEBI" id="CHEBI:82795"/>
        <dbReference type="EC" id="3.1.1.61"/>
    </reaction>
</comment>